<dbReference type="InterPro" id="IPR038765">
    <property type="entry name" value="Papain-like_cys_pep_sf"/>
</dbReference>
<dbReference type="InterPro" id="IPR042468">
    <property type="entry name" value="Peptidase_C65_otubain_sub1"/>
</dbReference>
<evidence type="ECO:0000259" key="7">
    <source>
        <dbReference type="PROSITE" id="PS50802"/>
    </source>
</evidence>
<dbReference type="SUPFAM" id="SSF54001">
    <property type="entry name" value="Cysteine proteinases"/>
    <property type="match status" value="1"/>
</dbReference>
<dbReference type="PROSITE" id="PS50802">
    <property type="entry name" value="OTU"/>
    <property type="match status" value="1"/>
</dbReference>
<evidence type="ECO:0000313" key="10">
    <source>
        <dbReference type="EMBL" id="CAL4806822.1"/>
    </source>
</evidence>
<dbReference type="CDD" id="cd22749">
    <property type="entry name" value="Otubain_C65"/>
    <property type="match status" value="1"/>
</dbReference>
<evidence type="ECO:0000313" key="9">
    <source>
        <dbReference type="EMBL" id="CAL1172885.1"/>
    </source>
</evidence>
<dbReference type="PANTHER" id="PTHR12931:SF15">
    <property type="entry name" value="UBIQUITIN THIOESTERASE OTUBAIN-LIKE"/>
    <property type="match status" value="1"/>
</dbReference>
<reference evidence="9" key="2">
    <citation type="submission" date="2024-04" db="EMBL/GenBank/DDBJ databases">
        <authorList>
            <person name="Chen Y."/>
            <person name="Shah S."/>
            <person name="Dougan E. K."/>
            <person name="Thang M."/>
            <person name="Chan C."/>
        </authorList>
    </citation>
    <scope>NUCLEOTIDE SEQUENCE [LARGE SCALE GENOMIC DNA]</scope>
</reference>
<dbReference type="OrthoDB" id="18915at2759"/>
<keyword evidence="5 10" id="KW-0378">Hydrolase</keyword>
<dbReference type="Pfam" id="PF10275">
    <property type="entry name" value="Peptidase_C65"/>
    <property type="match status" value="1"/>
</dbReference>
<evidence type="ECO:0000256" key="1">
    <source>
        <dbReference type="ARBA" id="ARBA00000707"/>
    </source>
</evidence>
<evidence type="ECO:0000256" key="4">
    <source>
        <dbReference type="ARBA" id="ARBA00022786"/>
    </source>
</evidence>
<evidence type="ECO:0000256" key="2">
    <source>
        <dbReference type="ARBA" id="ARBA00012759"/>
    </source>
</evidence>
<dbReference type="InterPro" id="IPR019400">
    <property type="entry name" value="Peptidase_C65_otubain"/>
</dbReference>
<dbReference type="EMBL" id="CAMXCT030006755">
    <property type="protein sequence ID" value="CAL4806822.1"/>
    <property type="molecule type" value="Genomic_DNA"/>
</dbReference>
<dbReference type="EMBL" id="CAMXCT020006755">
    <property type="protein sequence ID" value="CAL1172885.1"/>
    <property type="molecule type" value="Genomic_DNA"/>
</dbReference>
<dbReference type="PANTHER" id="PTHR12931">
    <property type="entry name" value="UBIQUITIN THIOLESTERASE PROTEIN OTUB"/>
    <property type="match status" value="1"/>
</dbReference>
<proteinExistence type="predicted"/>
<feature type="domain" description="OTU" evidence="7">
    <location>
        <begin position="38"/>
        <end position="232"/>
    </location>
</feature>
<dbReference type="Gene3D" id="3.30.200.60">
    <property type="entry name" value="Peptidase C65 Otubain, subdomain 1"/>
    <property type="match status" value="1"/>
</dbReference>
<dbReference type="EMBL" id="CAMXCT010006755">
    <property type="protein sequence ID" value="CAI4019510.1"/>
    <property type="molecule type" value="Genomic_DNA"/>
</dbReference>
<comment type="caution">
    <text evidence="8">The sequence shown here is derived from an EMBL/GenBank/DDBJ whole genome shotgun (WGS) entry which is preliminary data.</text>
</comment>
<name>A0A9P1M5L5_9DINO</name>
<evidence type="ECO:0000256" key="6">
    <source>
        <dbReference type="ARBA" id="ARBA00022807"/>
    </source>
</evidence>
<dbReference type="Proteomes" id="UP001152797">
    <property type="component" value="Unassembled WGS sequence"/>
</dbReference>
<dbReference type="EC" id="3.4.19.12" evidence="2"/>
<keyword evidence="3" id="KW-0645">Protease</keyword>
<keyword evidence="11" id="KW-1185">Reference proteome</keyword>
<keyword evidence="4" id="KW-0833">Ubl conjugation pathway</keyword>
<evidence type="ECO:0000256" key="5">
    <source>
        <dbReference type="ARBA" id="ARBA00022801"/>
    </source>
</evidence>
<evidence type="ECO:0000313" key="8">
    <source>
        <dbReference type="EMBL" id="CAI4019510.1"/>
    </source>
</evidence>
<dbReference type="GO" id="GO:0004843">
    <property type="term" value="F:cysteine-type deubiquitinase activity"/>
    <property type="evidence" value="ECO:0007669"/>
    <property type="project" value="UniProtKB-EC"/>
</dbReference>
<organism evidence="8">
    <name type="scientific">Cladocopium goreaui</name>
    <dbReference type="NCBI Taxonomy" id="2562237"/>
    <lineage>
        <taxon>Eukaryota</taxon>
        <taxon>Sar</taxon>
        <taxon>Alveolata</taxon>
        <taxon>Dinophyceae</taxon>
        <taxon>Suessiales</taxon>
        <taxon>Symbiodiniaceae</taxon>
        <taxon>Cladocopium</taxon>
    </lineage>
</organism>
<keyword evidence="6" id="KW-0788">Thiol protease</keyword>
<dbReference type="InterPro" id="IPR003323">
    <property type="entry name" value="OTU_dom"/>
</dbReference>
<reference evidence="8" key="1">
    <citation type="submission" date="2022-10" db="EMBL/GenBank/DDBJ databases">
        <authorList>
            <person name="Chen Y."/>
            <person name="Dougan E. K."/>
            <person name="Chan C."/>
            <person name="Rhodes N."/>
            <person name="Thang M."/>
        </authorList>
    </citation>
    <scope>NUCLEOTIDE SEQUENCE</scope>
</reference>
<dbReference type="GO" id="GO:0043130">
    <property type="term" value="F:ubiquitin binding"/>
    <property type="evidence" value="ECO:0007669"/>
    <property type="project" value="TreeGrafter"/>
</dbReference>
<dbReference type="GO" id="GO:0006508">
    <property type="term" value="P:proteolysis"/>
    <property type="evidence" value="ECO:0007669"/>
    <property type="project" value="UniProtKB-KW"/>
</dbReference>
<dbReference type="Gene3D" id="1.20.1300.20">
    <property type="entry name" value="Peptidase C65 Otubain, subdomain 2"/>
    <property type="match status" value="1"/>
</dbReference>
<dbReference type="InterPro" id="IPR042467">
    <property type="entry name" value="Peptidase_C65_otubain_sub2"/>
</dbReference>
<evidence type="ECO:0000256" key="3">
    <source>
        <dbReference type="ARBA" id="ARBA00022670"/>
    </source>
</evidence>
<accession>A0A9P1M5L5</accession>
<comment type="catalytic activity">
    <reaction evidence="1">
        <text>Thiol-dependent hydrolysis of ester, thioester, amide, peptide and isopeptide bonds formed by the C-terminal Gly of ubiquitin (a 76-residue protein attached to proteins as an intracellular targeting signal).</text>
        <dbReference type="EC" id="3.4.19.12"/>
    </reaction>
</comment>
<protein>
    <recommendedName>
        <fullName evidence="2">ubiquitinyl hydrolase 1</fullName>
        <ecNumber evidence="2">3.4.19.12</ecNumber>
    </recommendedName>
</protein>
<gene>
    <name evidence="8" type="ORF">C1SCF055_LOCUS44005</name>
</gene>
<dbReference type="AlphaFoldDB" id="A0A9P1M5L5"/>
<dbReference type="GO" id="GO:0005634">
    <property type="term" value="C:nucleus"/>
    <property type="evidence" value="ECO:0007669"/>
    <property type="project" value="TreeGrafter"/>
</dbReference>
<sequence>MEDQEAVGPPVPVADLKVQYAENPDFKQKVEFLVDRFQHMRRARPDGSCFYRSYLFAIFEQMVGDKERALAFRERQKDALEFCLSVGYERMAIEDFFDDFMELLDAVSVEGATRATLEDLWTDEKDRYLVCWARVLTSAYLKRHEQDFACFLTAHSSVQQFCAQEVDPMTTEADHLQITALSSQLQVPVTVVYLDRSEGSAAEHPFAHDSTLPFTPIHLLYRPGHYDLIYPK</sequence>
<evidence type="ECO:0000313" key="11">
    <source>
        <dbReference type="Proteomes" id="UP001152797"/>
    </source>
</evidence>
<dbReference type="GO" id="GO:0071108">
    <property type="term" value="P:protein K48-linked deubiquitination"/>
    <property type="evidence" value="ECO:0007669"/>
    <property type="project" value="TreeGrafter"/>
</dbReference>